<proteinExistence type="predicted"/>
<gene>
    <name evidence="1" type="ORF">A2872_00745</name>
</gene>
<organism evidence="1 2">
    <name type="scientific">Candidatus Gottesmanbacteria bacterium RIFCSPHIGHO2_01_FULL_42_12</name>
    <dbReference type="NCBI Taxonomy" id="1798377"/>
    <lineage>
        <taxon>Bacteria</taxon>
        <taxon>Candidatus Gottesmaniibacteriota</taxon>
    </lineage>
</organism>
<protein>
    <submittedName>
        <fullName evidence="1">Uncharacterized protein</fullName>
    </submittedName>
</protein>
<evidence type="ECO:0000313" key="2">
    <source>
        <dbReference type="Proteomes" id="UP000178681"/>
    </source>
</evidence>
<accession>A0A1F5Z0B7</accession>
<sequence length="95" mass="11101">MLEPSVGATSWELELVTVIGSDLFDLDDYIKSYLLDPDLPLIFKIKIGLRYYITADMILQLNVFKDYLEKINPFLFLEVFGRQHKNRKDLTSITQ</sequence>
<dbReference type="EMBL" id="MFJG01000032">
    <property type="protein sequence ID" value="OGG05627.1"/>
    <property type="molecule type" value="Genomic_DNA"/>
</dbReference>
<reference evidence="1 2" key="1">
    <citation type="journal article" date="2016" name="Nat. Commun.">
        <title>Thousands of microbial genomes shed light on interconnected biogeochemical processes in an aquifer system.</title>
        <authorList>
            <person name="Anantharaman K."/>
            <person name="Brown C.T."/>
            <person name="Hug L.A."/>
            <person name="Sharon I."/>
            <person name="Castelle C.J."/>
            <person name="Probst A.J."/>
            <person name="Thomas B.C."/>
            <person name="Singh A."/>
            <person name="Wilkins M.J."/>
            <person name="Karaoz U."/>
            <person name="Brodie E.L."/>
            <person name="Williams K.H."/>
            <person name="Hubbard S.S."/>
            <person name="Banfield J.F."/>
        </authorList>
    </citation>
    <scope>NUCLEOTIDE SEQUENCE [LARGE SCALE GENOMIC DNA]</scope>
</reference>
<comment type="caution">
    <text evidence="1">The sequence shown here is derived from an EMBL/GenBank/DDBJ whole genome shotgun (WGS) entry which is preliminary data.</text>
</comment>
<evidence type="ECO:0000313" key="1">
    <source>
        <dbReference type="EMBL" id="OGG05627.1"/>
    </source>
</evidence>
<dbReference type="AlphaFoldDB" id="A0A1F5Z0B7"/>
<name>A0A1F5Z0B7_9BACT</name>
<dbReference type="Proteomes" id="UP000178681">
    <property type="component" value="Unassembled WGS sequence"/>
</dbReference>